<evidence type="ECO:0000256" key="5">
    <source>
        <dbReference type="ARBA" id="ARBA00022729"/>
    </source>
</evidence>
<keyword evidence="10" id="KW-0325">Glycoprotein</keyword>
<evidence type="ECO:0000256" key="14">
    <source>
        <dbReference type="SAM" id="Phobius"/>
    </source>
</evidence>
<comment type="similarity">
    <text evidence="11">Belongs to the MEGF family.</text>
</comment>
<dbReference type="CDD" id="cd00055">
    <property type="entry name" value="EGF_Lam"/>
    <property type="match status" value="1"/>
</dbReference>
<dbReference type="PROSITE" id="PS51041">
    <property type="entry name" value="EMI"/>
    <property type="match status" value="1"/>
</dbReference>
<evidence type="ECO:0000256" key="3">
    <source>
        <dbReference type="ARBA" id="ARBA00022536"/>
    </source>
</evidence>
<dbReference type="Pfam" id="PF23301">
    <property type="entry name" value="EGF_PEAR1L"/>
    <property type="match status" value="1"/>
</dbReference>
<dbReference type="FunFam" id="2.170.300.10:FF:000021">
    <property type="entry name" value="Platelet endothelial aggregation receptor 1"/>
    <property type="match status" value="1"/>
</dbReference>
<evidence type="ECO:0000256" key="11">
    <source>
        <dbReference type="ARBA" id="ARBA00038377"/>
    </source>
</evidence>
<dbReference type="Pfam" id="PF00053">
    <property type="entry name" value="EGF_laminin"/>
    <property type="match status" value="4"/>
</dbReference>
<dbReference type="InterPro" id="IPR057138">
    <property type="entry name" value="EGF_PEAR1L-like"/>
</dbReference>
<keyword evidence="3 12" id="KW-0245">EGF-like domain</keyword>
<feature type="disulfide bond" evidence="12">
    <location>
        <begin position="293"/>
        <end position="302"/>
    </location>
</feature>
<comment type="caution">
    <text evidence="12">Lacks conserved residue(s) required for the propagation of feature annotation.</text>
</comment>
<dbReference type="PROSITE" id="PS01186">
    <property type="entry name" value="EGF_2"/>
    <property type="match status" value="1"/>
</dbReference>
<dbReference type="EMBL" id="JAKZEL010000001">
    <property type="protein sequence ID" value="KAI4548851.1"/>
    <property type="molecule type" value="Genomic_DNA"/>
</dbReference>
<evidence type="ECO:0000256" key="4">
    <source>
        <dbReference type="ARBA" id="ARBA00022692"/>
    </source>
</evidence>
<gene>
    <name evidence="18" type="ORF">MG293_001181</name>
</gene>
<evidence type="ECO:0000256" key="2">
    <source>
        <dbReference type="ARBA" id="ARBA00022475"/>
    </source>
</evidence>
<feature type="disulfide bond" evidence="12">
    <location>
        <begin position="737"/>
        <end position="746"/>
    </location>
</feature>
<dbReference type="Gene3D" id="2.170.300.10">
    <property type="entry name" value="Tie2 ligand-binding domain superfamily"/>
    <property type="match status" value="5"/>
</dbReference>
<evidence type="ECO:0008006" key="20">
    <source>
        <dbReference type="Google" id="ProtNLM"/>
    </source>
</evidence>
<keyword evidence="5 15" id="KW-0732">Signal</keyword>
<feature type="domain" description="EGF-like" evidence="16">
    <location>
        <begin position="225"/>
        <end position="260"/>
    </location>
</feature>
<protein>
    <recommendedName>
        <fullName evidence="20">Platelet endothelial aggregation receptor 1</fullName>
    </recommendedName>
</protein>
<dbReference type="PRINTS" id="PR00011">
    <property type="entry name" value="EGFLAMININ"/>
</dbReference>
<reference evidence="18" key="1">
    <citation type="submission" date="2022-03" db="EMBL/GenBank/DDBJ databases">
        <title>Genomic analyses of argali, domestic sheep and their hybrids provide insights into chromosomal evolution, heterosis and genetic basis of agronomic traits.</title>
        <authorList>
            <person name="Li M."/>
        </authorList>
    </citation>
    <scope>NUCLEOTIDE SEQUENCE</scope>
    <source>
        <strain evidence="18">CAU-MHL-2022a</strain>
        <tissue evidence="18">Skin</tissue>
    </source>
</reference>
<keyword evidence="9 12" id="KW-1015">Disulfide bond</keyword>
<feature type="transmembrane region" description="Helical" evidence="14">
    <location>
        <begin position="853"/>
        <end position="876"/>
    </location>
</feature>
<evidence type="ECO:0000256" key="9">
    <source>
        <dbReference type="ARBA" id="ARBA00023157"/>
    </source>
</evidence>
<keyword evidence="7 14" id="KW-1133">Transmembrane helix</keyword>
<dbReference type="PROSITE" id="PS00022">
    <property type="entry name" value="EGF_1"/>
    <property type="match status" value="11"/>
</dbReference>
<feature type="domain" description="EMI" evidence="17">
    <location>
        <begin position="25"/>
        <end position="103"/>
    </location>
</feature>
<dbReference type="GO" id="GO:0005886">
    <property type="term" value="C:plasma membrane"/>
    <property type="evidence" value="ECO:0007669"/>
    <property type="project" value="UniProtKB-SubCell"/>
</dbReference>
<feature type="chain" id="PRO_5041942931" description="Platelet endothelial aggregation receptor 1" evidence="15">
    <location>
        <begin position="19"/>
        <end position="1139"/>
    </location>
</feature>
<keyword evidence="2" id="KW-1003">Cell membrane</keyword>
<feature type="domain" description="EGF-like" evidence="16">
    <location>
        <begin position="755"/>
        <end position="790"/>
    </location>
</feature>
<sequence length="1139" mass="120199">MSPPLRALLLLALELGLAATLNPKDPNTCSFWESFTTTTKESHSRPFSLLPSEPCGRPWESPHTCPRPTVVYRTVYRQVVKTEHRMRLQCCRGFYESRGACVPLCAQECVHGRCVAPNQCQCVQGWRGDDCSSACAPGVWGPKCDKPCNCGNGSSCDPKSGACSCPSGLQPPHCLQPCTPGLYGPACQFSCQCQGAPCNPQTGACLCPPERTGPTCEVSCSPHSAGFSCPSTPPCQNGGVFQASEDSCSCPPGWTGTICSLPCPEGFHGPNCSQECRCHNGGLCDRFTGQCRCAPGYTGDRCREECPVSRFGQDCAETCDCAPGARCFPANGACLCEHGFTGDRCAERLCPDGFYGLSCQVPCTCDPEHSLSCHPMSGECSCLPGWAGLHCNESCPQDTHGPGCQEHCLCLHGGVCQPDSGLCRCAPGYTGPHCASLCPPDTYGINCSARCSCENAIACSPIDGTCVCKEGWQRGNCSVPCPPGTWGFSCNASCQCAHEAACSPQTGACTCTPGWHGTHCQLPCPVSVQSPACLGGREGTTSPSLRACPTPHSLSKKGQFGEGCASRCDCDHADGCDPVHGHCLCQAGWTGTRCHQPCPEGFWGANCSNTCTCKNGGTCVPKNGNCVCAPGFRGAFCQKCEAPSPPPAFQSSVRCQKPPLFPSWSALLTPVYGLVAHSGKEAGRGWSQGLTEGWPLPPVTTNPFPPACQPGHYGKRCVPCKCANHSSCHPSNGTCYCLAGWTGPDCSQPCPLGHWGTNCAQLCQCRHGGTCHPQDGSCFCPPGWTGHLCLEGCSPGMFGANCSQPCHCGPGERCHPETGACVCPPGHSGAPCRIGDQEPFTMMPTPPVAYNSLGAVIGIAVLGSLVVALVALFIGYRHWQKGKEHQHLAVGYSSGRLDGSEYVMPDVPPSYSHYYSNPSYHTLSQCSPNPPPAKKVPGSQLFASLQASERPGGAHGLDNHATLPADWKHRREPPPGPLDRGRSLGAKASGEGGPSASTEPDFFPPSLGPISEEGLGASMASLSSENPYATIRDLPSLLGSPRESSYVEMKGPSSGSPPRQLPQLPDSQRRRHPQPQRDSGTYEQPSPLVHDRDSVGSQPSLPPGLPAGHYDSPKNSHIPVHYDLPPVRHPPSPPVRRQD</sequence>
<dbReference type="Proteomes" id="UP001214576">
    <property type="component" value="Unassembled WGS sequence"/>
</dbReference>
<dbReference type="AlphaFoldDB" id="A0AAD4UP70"/>
<feature type="non-terminal residue" evidence="18">
    <location>
        <position position="1"/>
    </location>
</feature>
<evidence type="ECO:0000256" key="6">
    <source>
        <dbReference type="ARBA" id="ARBA00022737"/>
    </source>
</evidence>
<proteinExistence type="inferred from homology"/>
<evidence type="ECO:0000256" key="15">
    <source>
        <dbReference type="SAM" id="SignalP"/>
    </source>
</evidence>
<feature type="domain" description="EGF-like" evidence="16">
    <location>
        <begin position="268"/>
        <end position="303"/>
    </location>
</feature>
<feature type="compositionally biased region" description="Pro residues" evidence="13">
    <location>
        <begin position="1127"/>
        <end position="1139"/>
    </location>
</feature>
<evidence type="ECO:0000256" key="7">
    <source>
        <dbReference type="ARBA" id="ARBA00022989"/>
    </source>
</evidence>
<feature type="disulfide bond" evidence="12">
    <location>
        <begin position="628"/>
        <end position="637"/>
    </location>
</feature>
<keyword evidence="8 14" id="KW-0472">Membrane</keyword>
<evidence type="ECO:0000313" key="19">
    <source>
        <dbReference type="Proteomes" id="UP001214576"/>
    </source>
</evidence>
<name>A0AAD4UP70_OVIAM</name>
<dbReference type="FunFam" id="2.170.300.10:FF:000041">
    <property type="entry name" value="Tyrosine protein kinase receptor tie-1, putative"/>
    <property type="match status" value="1"/>
</dbReference>
<dbReference type="InterPro" id="IPR011489">
    <property type="entry name" value="EMI_domain"/>
</dbReference>
<evidence type="ECO:0000313" key="18">
    <source>
        <dbReference type="EMBL" id="KAI4548851.1"/>
    </source>
</evidence>
<keyword evidence="19" id="KW-1185">Reference proteome</keyword>
<feature type="domain" description="EGF-like" evidence="16">
    <location>
        <begin position="608"/>
        <end position="638"/>
    </location>
</feature>
<dbReference type="FunFam" id="2.170.300.10:FF:000019">
    <property type="entry name" value="Platelet endothelial aggregation receptor 1"/>
    <property type="match status" value="1"/>
</dbReference>
<dbReference type="SMART" id="SM00181">
    <property type="entry name" value="EGF"/>
    <property type="match status" value="15"/>
</dbReference>
<keyword evidence="6" id="KW-0677">Repeat</keyword>
<dbReference type="PROSITE" id="PS50026">
    <property type="entry name" value="EGF_3"/>
    <property type="match status" value="6"/>
</dbReference>
<dbReference type="FunFam" id="2.170.300.10:FF:000025">
    <property type="entry name" value="Platelet endothelial aggregation receptor 1"/>
    <property type="match status" value="1"/>
</dbReference>
<dbReference type="Gene3D" id="2.10.25.10">
    <property type="entry name" value="Laminin"/>
    <property type="match status" value="1"/>
</dbReference>
<evidence type="ECO:0000256" key="13">
    <source>
        <dbReference type="SAM" id="MobiDB-lite"/>
    </source>
</evidence>
<dbReference type="InterPro" id="IPR000742">
    <property type="entry name" value="EGF"/>
</dbReference>
<dbReference type="InterPro" id="IPR002049">
    <property type="entry name" value="LE_dom"/>
</dbReference>
<comment type="subcellular location">
    <subcellularLocation>
        <location evidence="1">Cell membrane</location>
        <topology evidence="1">Single-pass membrane protein</topology>
    </subcellularLocation>
</comment>
<feature type="domain" description="EGF-like" evidence="16">
    <location>
        <begin position="713"/>
        <end position="747"/>
    </location>
</feature>
<evidence type="ECO:0000256" key="12">
    <source>
        <dbReference type="PROSITE-ProRule" id="PRU00076"/>
    </source>
</evidence>
<organism evidence="18 19">
    <name type="scientific">Ovis ammon polii</name>
    <dbReference type="NCBI Taxonomy" id="230172"/>
    <lineage>
        <taxon>Eukaryota</taxon>
        <taxon>Metazoa</taxon>
        <taxon>Chordata</taxon>
        <taxon>Craniata</taxon>
        <taxon>Vertebrata</taxon>
        <taxon>Euteleostomi</taxon>
        <taxon>Mammalia</taxon>
        <taxon>Eutheria</taxon>
        <taxon>Laurasiatheria</taxon>
        <taxon>Artiodactyla</taxon>
        <taxon>Ruminantia</taxon>
        <taxon>Pecora</taxon>
        <taxon>Bovidae</taxon>
        <taxon>Caprinae</taxon>
        <taxon>Ovis</taxon>
    </lineage>
</organism>
<feature type="region of interest" description="Disordered" evidence="13">
    <location>
        <begin position="949"/>
        <end position="1139"/>
    </location>
</feature>
<feature type="disulfide bond" evidence="12">
    <location>
        <begin position="780"/>
        <end position="789"/>
    </location>
</feature>
<dbReference type="InterPro" id="IPR052485">
    <property type="entry name" value="MEGF_diff_regulators"/>
</dbReference>
<keyword evidence="4 14" id="KW-0812">Transmembrane</keyword>
<feature type="disulfide bond" evidence="12">
    <location>
        <begin position="425"/>
        <end position="434"/>
    </location>
</feature>
<dbReference type="PANTHER" id="PTHR24052">
    <property type="entry name" value="DELTA-RELATED"/>
    <property type="match status" value="1"/>
</dbReference>
<dbReference type="PANTHER" id="PTHR24052:SF12">
    <property type="entry name" value="PLATELET ENDOTHELIAL AGGREGATION RECEPTOR 1"/>
    <property type="match status" value="1"/>
</dbReference>
<feature type="signal peptide" evidence="15">
    <location>
        <begin position="1"/>
        <end position="18"/>
    </location>
</feature>
<evidence type="ECO:0000259" key="16">
    <source>
        <dbReference type="PROSITE" id="PS50026"/>
    </source>
</evidence>
<evidence type="ECO:0000256" key="1">
    <source>
        <dbReference type="ARBA" id="ARBA00004162"/>
    </source>
</evidence>
<feature type="disulfide bond" evidence="12">
    <location>
        <begin position="250"/>
        <end position="259"/>
    </location>
</feature>
<evidence type="ECO:0000256" key="10">
    <source>
        <dbReference type="ARBA" id="ARBA00023180"/>
    </source>
</evidence>
<dbReference type="FunFam" id="2.170.300.10:FF:000002">
    <property type="entry name" value="Multiple epidermal growth factor-like domains 10"/>
    <property type="match status" value="1"/>
</dbReference>
<feature type="domain" description="EGF-like" evidence="16">
    <location>
        <begin position="400"/>
        <end position="435"/>
    </location>
</feature>
<accession>A0AAD4UP70</accession>
<dbReference type="SMART" id="SM00180">
    <property type="entry name" value="EGF_Lam"/>
    <property type="match status" value="12"/>
</dbReference>
<evidence type="ECO:0000256" key="8">
    <source>
        <dbReference type="ARBA" id="ARBA00023136"/>
    </source>
</evidence>
<evidence type="ECO:0000259" key="17">
    <source>
        <dbReference type="PROSITE" id="PS51041"/>
    </source>
</evidence>
<comment type="caution">
    <text evidence="18">The sequence shown here is derived from an EMBL/GenBank/DDBJ whole genome shotgun (WGS) entry which is preliminary data.</text>
</comment>